<feature type="non-terminal residue" evidence="2">
    <location>
        <position position="135"/>
    </location>
</feature>
<proteinExistence type="predicted"/>
<evidence type="ECO:0000313" key="2">
    <source>
        <dbReference type="EMBL" id="MDZ5035248.1"/>
    </source>
</evidence>
<organism evidence="2 3">
    <name type="scientific">Clostridium perfringens</name>
    <dbReference type="NCBI Taxonomy" id="1502"/>
    <lineage>
        <taxon>Bacteria</taxon>
        <taxon>Bacillati</taxon>
        <taxon>Bacillota</taxon>
        <taxon>Clostridia</taxon>
        <taxon>Eubacteriales</taxon>
        <taxon>Clostridiaceae</taxon>
        <taxon>Clostridium</taxon>
    </lineage>
</organism>
<feature type="non-terminal residue" evidence="2">
    <location>
        <position position="1"/>
    </location>
</feature>
<dbReference type="InterPro" id="IPR058636">
    <property type="entry name" value="Beta-barrel_YknX"/>
</dbReference>
<comment type="caution">
    <text evidence="2">The sequence shown here is derived from an EMBL/GenBank/DDBJ whole genome shotgun (WGS) entry which is preliminary data.</text>
</comment>
<name>A0AAW9IYK3_CLOPF</name>
<dbReference type="Pfam" id="PF25990">
    <property type="entry name" value="Beta-barrel_YknX"/>
    <property type="match status" value="1"/>
</dbReference>
<reference evidence="2" key="1">
    <citation type="submission" date="2019-11" db="EMBL/GenBank/DDBJ databases">
        <title>Characterization of Clostridium perfringens isolates from swine manure treated agricultural soils.</title>
        <authorList>
            <person name="Wushke S.T."/>
        </authorList>
    </citation>
    <scope>NUCLEOTIDE SEQUENCE</scope>
    <source>
        <strain evidence="2">X15</strain>
    </source>
</reference>
<evidence type="ECO:0000313" key="3">
    <source>
        <dbReference type="Proteomes" id="UP001289066"/>
    </source>
</evidence>
<gene>
    <name evidence="2" type="ORF">GNF81_21420</name>
</gene>
<dbReference type="AlphaFoldDB" id="A0AAW9IYK3"/>
<accession>A0AAW9IYK3</accession>
<dbReference type="EMBL" id="WNVG01001422">
    <property type="protein sequence ID" value="MDZ5035248.1"/>
    <property type="molecule type" value="Genomic_DNA"/>
</dbReference>
<dbReference type="Proteomes" id="UP001289066">
    <property type="component" value="Unassembled WGS sequence"/>
</dbReference>
<evidence type="ECO:0000259" key="1">
    <source>
        <dbReference type="Pfam" id="PF25990"/>
    </source>
</evidence>
<protein>
    <submittedName>
        <fullName evidence="2">Efflux RND transporter periplasmic adaptor subunit</fullName>
    </submittedName>
</protein>
<feature type="domain" description="YknX-like beta-barrel" evidence="1">
    <location>
        <begin position="23"/>
        <end position="93"/>
    </location>
</feature>
<sequence>VYINTEDPTKEYMKIIANDPLIASEASEFDVDKLKVDDKVEIKVVSNNKKVLGKITKIEEIPTMSVDQKSTSYKFYVKPDESIKIGFSVELTVNPGQITIPKESVIEEDGKLYVKLVEGETNKKVEIVAKLEDDN</sequence>
<dbReference type="Gene3D" id="2.40.30.170">
    <property type="match status" value="1"/>
</dbReference>